<dbReference type="EMBL" id="JAFIRN010000002">
    <property type="protein sequence ID" value="KAG5853736.1"/>
    <property type="molecule type" value="Genomic_DNA"/>
</dbReference>
<reference evidence="2" key="1">
    <citation type="submission" date="2021-01" db="EMBL/GenBank/DDBJ databases">
        <title>A chromosome-scale assembly of European eel, Anguilla anguilla.</title>
        <authorList>
            <person name="Henkel C."/>
            <person name="Jong-Raadsen S.A."/>
            <person name="Dufour S."/>
            <person name="Weltzien F.-A."/>
            <person name="Palstra A.P."/>
            <person name="Pelster B."/>
            <person name="Spaink H.P."/>
            <person name="Van Den Thillart G.E."/>
            <person name="Jansen H."/>
            <person name="Zahm M."/>
            <person name="Klopp C."/>
            <person name="Cedric C."/>
            <person name="Louis A."/>
            <person name="Berthelot C."/>
            <person name="Parey E."/>
            <person name="Roest Crollius H."/>
            <person name="Montfort J."/>
            <person name="Robinson-Rechavi M."/>
            <person name="Bucao C."/>
            <person name="Bouchez O."/>
            <person name="Gislard M."/>
            <person name="Lluch J."/>
            <person name="Milhes M."/>
            <person name="Lampietro C."/>
            <person name="Lopez Roques C."/>
            <person name="Donnadieu C."/>
            <person name="Braasch I."/>
            <person name="Desvignes T."/>
            <person name="Postlethwait J."/>
            <person name="Bobe J."/>
            <person name="Guiguen Y."/>
            <person name="Dirks R."/>
        </authorList>
    </citation>
    <scope>NUCLEOTIDE SEQUENCE</scope>
    <source>
        <strain evidence="2">Tag_6206</strain>
        <tissue evidence="2">Liver</tissue>
    </source>
</reference>
<gene>
    <name evidence="2" type="ORF">ANANG_G00029400</name>
</gene>
<keyword evidence="3" id="KW-1185">Reference proteome</keyword>
<evidence type="ECO:0000313" key="3">
    <source>
        <dbReference type="Proteomes" id="UP001044222"/>
    </source>
</evidence>
<comment type="caution">
    <text evidence="2">The sequence shown here is derived from an EMBL/GenBank/DDBJ whole genome shotgun (WGS) entry which is preliminary data.</text>
</comment>
<evidence type="ECO:0000313" key="2">
    <source>
        <dbReference type="EMBL" id="KAG5853736.1"/>
    </source>
</evidence>
<proteinExistence type="predicted"/>
<feature type="compositionally biased region" description="Basic and acidic residues" evidence="1">
    <location>
        <begin position="81"/>
        <end position="92"/>
    </location>
</feature>
<dbReference type="AlphaFoldDB" id="A0A9D3S6L5"/>
<protein>
    <submittedName>
        <fullName evidence="2">Uncharacterized protein</fullName>
    </submittedName>
</protein>
<accession>A0A9D3S6L5</accession>
<organism evidence="2 3">
    <name type="scientific">Anguilla anguilla</name>
    <name type="common">European freshwater eel</name>
    <name type="synonym">Muraena anguilla</name>
    <dbReference type="NCBI Taxonomy" id="7936"/>
    <lineage>
        <taxon>Eukaryota</taxon>
        <taxon>Metazoa</taxon>
        <taxon>Chordata</taxon>
        <taxon>Craniata</taxon>
        <taxon>Vertebrata</taxon>
        <taxon>Euteleostomi</taxon>
        <taxon>Actinopterygii</taxon>
        <taxon>Neopterygii</taxon>
        <taxon>Teleostei</taxon>
        <taxon>Anguilliformes</taxon>
        <taxon>Anguillidae</taxon>
        <taxon>Anguilla</taxon>
    </lineage>
</organism>
<feature type="region of interest" description="Disordered" evidence="1">
    <location>
        <begin position="31"/>
        <end position="114"/>
    </location>
</feature>
<name>A0A9D3S6L5_ANGAN</name>
<sequence length="114" mass="12303">MAQHWQESEGVRVRSCSDVCSVIRAGALLAGLARDGASGRGTGRQGQLQARASSRAPRPAPDRRPSIKAHALCPSLPEQSEFQRDGHQDKGRTGSGSPQRGEGKFTPQLRWDTK</sequence>
<evidence type="ECO:0000256" key="1">
    <source>
        <dbReference type="SAM" id="MobiDB-lite"/>
    </source>
</evidence>
<dbReference type="Proteomes" id="UP001044222">
    <property type="component" value="Unassembled WGS sequence"/>
</dbReference>